<dbReference type="Proteomes" id="UP000544127">
    <property type="component" value="Unassembled WGS sequence"/>
</dbReference>
<feature type="non-terminal residue" evidence="10">
    <location>
        <position position="111"/>
    </location>
</feature>
<dbReference type="FunFam" id="2.40.50.40:FF:000019">
    <property type="entry name" value="C-C motif chemokine 27"/>
    <property type="match status" value="1"/>
</dbReference>
<feature type="domain" description="Chemokine interleukin-8-like" evidence="9">
    <location>
        <begin position="23"/>
        <end position="84"/>
    </location>
</feature>
<keyword evidence="6" id="KW-1015">Disulfide bond</keyword>
<dbReference type="InterPro" id="IPR001811">
    <property type="entry name" value="Chemokine_IL8-like_dom"/>
</dbReference>
<dbReference type="InterPro" id="IPR036048">
    <property type="entry name" value="Interleukin_8-like_sf"/>
</dbReference>
<evidence type="ECO:0000256" key="7">
    <source>
        <dbReference type="SAM" id="MobiDB-lite"/>
    </source>
</evidence>
<dbReference type="Gene3D" id="2.40.50.40">
    <property type="match status" value="1"/>
</dbReference>
<evidence type="ECO:0000313" key="11">
    <source>
        <dbReference type="Proteomes" id="UP000544127"/>
    </source>
</evidence>
<keyword evidence="3" id="KW-0202">Cytokine</keyword>
<evidence type="ECO:0000256" key="2">
    <source>
        <dbReference type="ARBA" id="ARBA00010868"/>
    </source>
</evidence>
<keyword evidence="11" id="KW-1185">Reference proteome</keyword>
<dbReference type="AlphaFoldDB" id="A0A7K6AGK4"/>
<dbReference type="SUPFAM" id="SSF54117">
    <property type="entry name" value="Interleukin 8-like chemokines"/>
    <property type="match status" value="1"/>
</dbReference>
<dbReference type="EMBL" id="VZRI01000177">
    <property type="protein sequence ID" value="NWU88529.1"/>
    <property type="molecule type" value="Genomic_DNA"/>
</dbReference>
<evidence type="ECO:0000256" key="1">
    <source>
        <dbReference type="ARBA" id="ARBA00004613"/>
    </source>
</evidence>
<dbReference type="Pfam" id="PF00048">
    <property type="entry name" value="IL8"/>
    <property type="match status" value="1"/>
</dbReference>
<dbReference type="GO" id="GO:0006955">
    <property type="term" value="P:immune response"/>
    <property type="evidence" value="ECO:0007669"/>
    <property type="project" value="InterPro"/>
</dbReference>
<comment type="subcellular location">
    <subcellularLocation>
        <location evidence="1">Secreted</location>
    </subcellularLocation>
</comment>
<evidence type="ECO:0000313" key="10">
    <source>
        <dbReference type="EMBL" id="NWU88529.1"/>
    </source>
</evidence>
<dbReference type="GO" id="GO:0008009">
    <property type="term" value="F:chemokine activity"/>
    <property type="evidence" value="ECO:0007669"/>
    <property type="project" value="InterPro"/>
</dbReference>
<accession>A0A7K6AGK4</accession>
<keyword evidence="5 8" id="KW-0732">Signal</keyword>
<dbReference type="OrthoDB" id="8905061at2759"/>
<reference evidence="10 11" key="1">
    <citation type="submission" date="2019-09" db="EMBL/GenBank/DDBJ databases">
        <title>Bird 10,000 Genomes (B10K) Project - Family phase.</title>
        <authorList>
            <person name="Zhang G."/>
        </authorList>
    </citation>
    <scope>NUCLEOTIDE SEQUENCE [LARGE SCALE GENOMIC DNA]</scope>
    <source>
        <strain evidence="10">B10K-DU-012-37</strain>
    </source>
</reference>
<feature type="non-terminal residue" evidence="10">
    <location>
        <position position="1"/>
    </location>
</feature>
<evidence type="ECO:0000259" key="9">
    <source>
        <dbReference type="SMART" id="SM00199"/>
    </source>
</evidence>
<evidence type="ECO:0000256" key="3">
    <source>
        <dbReference type="ARBA" id="ARBA00022514"/>
    </source>
</evidence>
<comment type="caution">
    <text evidence="10">The sequence shown here is derived from an EMBL/GenBank/DDBJ whole genome shotgun (WGS) entry which is preliminary data.</text>
</comment>
<evidence type="ECO:0000256" key="5">
    <source>
        <dbReference type="ARBA" id="ARBA00022729"/>
    </source>
</evidence>
<name>A0A7K6AGK4_UPUEP</name>
<evidence type="ECO:0000256" key="4">
    <source>
        <dbReference type="ARBA" id="ARBA00022525"/>
    </source>
</evidence>
<keyword evidence="4" id="KW-0964">Secreted</keyword>
<sequence>LVPFISMLFLTLLLLFLALFPGAFNCCTKISDEIPKGILRRVEKFEIQKTDGLCHLEAVILYIENRKFCVSPQIRRVTKWMKKHKHKISRKNHRGKKQRRTKIIKKKVKKQ</sequence>
<feature type="chain" id="PRO_5029554828" evidence="8">
    <location>
        <begin position="26"/>
        <end position="111"/>
    </location>
</feature>
<evidence type="ECO:0000256" key="8">
    <source>
        <dbReference type="SAM" id="SignalP"/>
    </source>
</evidence>
<feature type="signal peptide" evidence="8">
    <location>
        <begin position="1"/>
        <end position="25"/>
    </location>
</feature>
<organism evidence="10 11">
    <name type="scientific">Upupa epops</name>
    <name type="common">Eurasian hoopoe</name>
    <dbReference type="NCBI Taxonomy" id="57439"/>
    <lineage>
        <taxon>Eukaryota</taxon>
        <taxon>Metazoa</taxon>
        <taxon>Chordata</taxon>
        <taxon>Craniata</taxon>
        <taxon>Vertebrata</taxon>
        <taxon>Euteleostomi</taxon>
        <taxon>Archelosauria</taxon>
        <taxon>Archosauria</taxon>
        <taxon>Dinosauria</taxon>
        <taxon>Saurischia</taxon>
        <taxon>Theropoda</taxon>
        <taxon>Coelurosauria</taxon>
        <taxon>Aves</taxon>
        <taxon>Neognathae</taxon>
        <taxon>Neoaves</taxon>
        <taxon>Telluraves</taxon>
        <taxon>Coraciimorphae</taxon>
        <taxon>Bucerotiformes</taxon>
        <taxon>Upupidae</taxon>
        <taxon>Upupa</taxon>
    </lineage>
</organism>
<gene>
    <name evidence="10" type="primary">Ccl28</name>
    <name evidence="10" type="ORF">UPUEPO_R15235</name>
</gene>
<dbReference type="GO" id="GO:0005615">
    <property type="term" value="C:extracellular space"/>
    <property type="evidence" value="ECO:0007669"/>
    <property type="project" value="UniProtKB-KW"/>
</dbReference>
<proteinExistence type="inferred from homology"/>
<dbReference type="SMART" id="SM00199">
    <property type="entry name" value="SCY"/>
    <property type="match status" value="1"/>
</dbReference>
<evidence type="ECO:0000256" key="6">
    <source>
        <dbReference type="ARBA" id="ARBA00023157"/>
    </source>
</evidence>
<protein>
    <submittedName>
        <fullName evidence="10">CCL28 protein</fullName>
    </submittedName>
</protein>
<feature type="region of interest" description="Disordered" evidence="7">
    <location>
        <begin position="85"/>
        <end position="111"/>
    </location>
</feature>
<comment type="similarity">
    <text evidence="2">Belongs to the intercrine beta (chemokine CC) family.</text>
</comment>